<organism evidence="3 4">
    <name type="scientific">Actinoalloteichus fjordicus</name>
    <dbReference type="NCBI Taxonomy" id="1612552"/>
    <lineage>
        <taxon>Bacteria</taxon>
        <taxon>Bacillati</taxon>
        <taxon>Actinomycetota</taxon>
        <taxon>Actinomycetes</taxon>
        <taxon>Pseudonocardiales</taxon>
        <taxon>Pseudonocardiaceae</taxon>
        <taxon>Actinoalloteichus</taxon>
    </lineage>
</organism>
<dbReference type="EMBL" id="CP016076">
    <property type="protein sequence ID" value="APU15439.1"/>
    <property type="molecule type" value="Genomic_DNA"/>
</dbReference>
<feature type="chain" id="PRO_5041984960" evidence="1">
    <location>
        <begin position="26"/>
        <end position="573"/>
    </location>
</feature>
<dbReference type="InterPro" id="IPR030678">
    <property type="entry name" value="Peptide/Ni-bd"/>
</dbReference>
<protein>
    <submittedName>
        <fullName evidence="3">ABC-type dipeptide transport system, periplasmic component</fullName>
    </submittedName>
</protein>
<dbReference type="RefSeq" id="WP_075741166.1">
    <property type="nucleotide sequence ID" value="NZ_CP016076.1"/>
</dbReference>
<feature type="domain" description="Solute-binding protein family 5" evidence="2">
    <location>
        <begin position="99"/>
        <end position="483"/>
    </location>
</feature>
<name>A0AAC9PSD9_9PSEU</name>
<dbReference type="GO" id="GO:0043190">
    <property type="term" value="C:ATP-binding cassette (ABC) transporter complex"/>
    <property type="evidence" value="ECO:0007669"/>
    <property type="project" value="InterPro"/>
</dbReference>
<dbReference type="KEGG" id="acad:UA74_17045"/>
<accession>A0AAC9PSD9</accession>
<dbReference type="Proteomes" id="UP000185511">
    <property type="component" value="Chromosome"/>
</dbReference>
<evidence type="ECO:0000256" key="1">
    <source>
        <dbReference type="SAM" id="SignalP"/>
    </source>
</evidence>
<evidence type="ECO:0000313" key="3">
    <source>
        <dbReference type="EMBL" id="APU15439.1"/>
    </source>
</evidence>
<sequence length="573" mass="61562">MATHRRARAAIGICTVAALTLTACGGSGDDADDVVTTDGGFALNTGETEQGGIVTVLGTVDLSHLDPAMGNDGNVNNVYELIYRQLTDFVYDEETGELEIVGDLAVGPGESNEDATEWTYTLKDGLRYEDGREITSADVKYGIERSLDPALAIGSDFHEIIDGAREYAGVYAAPEGLDSIQTPDDKTIVFTLQGPLAGFDAVAATQPFTPFPVGEVTVDQLDEQPISSGPYRVEEYTRGERLTLVRNEEWDPATDETRAASPDGYEFLFGIDGNTVDQRMVSGQGADANAMASSTNGLQPASLAQVMSDPAFQQRTVRSLPTCTMYMSMNNSHEALSDVRVRQAINHAVDKESVVTATGGPAMAEPAHTMLTPSVPERQEFDLYPTDQDLAIELLAEAGIAEGELTLTLDVRALPKWQAQAESVQQSLGAVGINVELNVIDAATFYEVIATPAQQNELAITGWCSSWMSGYPLLTPLFDGDNVTDTGNTNISQFDESVINDRFDEIEAIADVDEQNVAYGELDREIMEFAPVVPLVRETPLQMVGENIGNAFASSARSGYVDYSSVGLKNPQG</sequence>
<dbReference type="Pfam" id="PF00496">
    <property type="entry name" value="SBP_bac_5"/>
    <property type="match status" value="1"/>
</dbReference>
<keyword evidence="4" id="KW-1185">Reference proteome</keyword>
<dbReference type="PANTHER" id="PTHR30290:SF83">
    <property type="entry name" value="ABC TRANSPORTER SUBSTRATE-BINDING PROTEIN"/>
    <property type="match status" value="1"/>
</dbReference>
<feature type="signal peptide" evidence="1">
    <location>
        <begin position="1"/>
        <end position="25"/>
    </location>
</feature>
<dbReference type="Gene3D" id="3.40.190.10">
    <property type="entry name" value="Periplasmic binding protein-like II"/>
    <property type="match status" value="1"/>
</dbReference>
<dbReference type="InterPro" id="IPR039424">
    <property type="entry name" value="SBP_5"/>
</dbReference>
<evidence type="ECO:0000259" key="2">
    <source>
        <dbReference type="Pfam" id="PF00496"/>
    </source>
</evidence>
<dbReference type="PANTHER" id="PTHR30290">
    <property type="entry name" value="PERIPLASMIC BINDING COMPONENT OF ABC TRANSPORTER"/>
    <property type="match status" value="1"/>
</dbReference>
<dbReference type="PIRSF" id="PIRSF002741">
    <property type="entry name" value="MppA"/>
    <property type="match status" value="1"/>
</dbReference>
<dbReference type="CDD" id="cd08506">
    <property type="entry name" value="PBP2_clavulanate_OppA2"/>
    <property type="match status" value="1"/>
</dbReference>
<keyword evidence="1" id="KW-0732">Signal</keyword>
<dbReference type="SUPFAM" id="SSF53850">
    <property type="entry name" value="Periplasmic binding protein-like II"/>
    <property type="match status" value="1"/>
</dbReference>
<evidence type="ECO:0000313" key="4">
    <source>
        <dbReference type="Proteomes" id="UP000185511"/>
    </source>
</evidence>
<dbReference type="GO" id="GO:0015833">
    <property type="term" value="P:peptide transport"/>
    <property type="evidence" value="ECO:0007669"/>
    <property type="project" value="TreeGrafter"/>
</dbReference>
<dbReference type="InterPro" id="IPR000914">
    <property type="entry name" value="SBP_5_dom"/>
</dbReference>
<dbReference type="PROSITE" id="PS51257">
    <property type="entry name" value="PROKAR_LIPOPROTEIN"/>
    <property type="match status" value="1"/>
</dbReference>
<gene>
    <name evidence="3" type="ORF">UA74_17045</name>
</gene>
<reference evidence="4" key="1">
    <citation type="submission" date="2016-06" db="EMBL/GenBank/DDBJ databases">
        <title>Complete genome sequence of Actinoalloteichus fjordicus DSM 46855 (=ADI127-17), type strain of the new species Actinoalloteichus fjordicus.</title>
        <authorList>
            <person name="Ruckert C."/>
            <person name="Nouioui I."/>
            <person name="Willmese J."/>
            <person name="van Wezel G."/>
            <person name="Klenk H.-P."/>
            <person name="Kalinowski J."/>
            <person name="Zotchev S.B."/>
        </authorList>
    </citation>
    <scope>NUCLEOTIDE SEQUENCE [LARGE SCALE GENOMIC DNA]</scope>
    <source>
        <strain evidence="4">ADI127-7</strain>
    </source>
</reference>
<dbReference type="GO" id="GO:1904680">
    <property type="term" value="F:peptide transmembrane transporter activity"/>
    <property type="evidence" value="ECO:0007669"/>
    <property type="project" value="TreeGrafter"/>
</dbReference>
<proteinExistence type="predicted"/>
<dbReference type="GO" id="GO:0042597">
    <property type="term" value="C:periplasmic space"/>
    <property type="evidence" value="ECO:0007669"/>
    <property type="project" value="UniProtKB-ARBA"/>
</dbReference>
<dbReference type="Gene3D" id="3.10.105.10">
    <property type="entry name" value="Dipeptide-binding Protein, Domain 3"/>
    <property type="match status" value="1"/>
</dbReference>
<dbReference type="AlphaFoldDB" id="A0AAC9PSD9"/>